<protein>
    <submittedName>
        <fullName evidence="3">Cocaine esterase</fullName>
    </submittedName>
</protein>
<proteinExistence type="predicted"/>
<dbReference type="EMBL" id="JACAZH010000004">
    <property type="protein sequence ID" value="KAF7370324.1"/>
    <property type="molecule type" value="Genomic_DNA"/>
</dbReference>
<evidence type="ECO:0000313" key="3">
    <source>
        <dbReference type="EMBL" id="KAF7370324.1"/>
    </source>
</evidence>
<dbReference type="InterPro" id="IPR029058">
    <property type="entry name" value="AB_hydrolase_fold"/>
</dbReference>
<evidence type="ECO:0000256" key="1">
    <source>
        <dbReference type="SAM" id="MobiDB-lite"/>
    </source>
</evidence>
<organism evidence="3 4">
    <name type="scientific">Mycena sanguinolenta</name>
    <dbReference type="NCBI Taxonomy" id="230812"/>
    <lineage>
        <taxon>Eukaryota</taxon>
        <taxon>Fungi</taxon>
        <taxon>Dikarya</taxon>
        <taxon>Basidiomycota</taxon>
        <taxon>Agaricomycotina</taxon>
        <taxon>Agaricomycetes</taxon>
        <taxon>Agaricomycetidae</taxon>
        <taxon>Agaricales</taxon>
        <taxon>Marasmiineae</taxon>
        <taxon>Mycenaceae</taxon>
        <taxon>Mycena</taxon>
    </lineage>
</organism>
<dbReference type="SUPFAM" id="SSF49785">
    <property type="entry name" value="Galactose-binding domain-like"/>
    <property type="match status" value="1"/>
</dbReference>
<feature type="region of interest" description="Disordered" evidence="1">
    <location>
        <begin position="321"/>
        <end position="394"/>
    </location>
</feature>
<dbReference type="Pfam" id="PF02129">
    <property type="entry name" value="Peptidase_S15"/>
    <property type="match status" value="1"/>
</dbReference>
<accession>A0A8H6Z4C7</accession>
<sequence length="394" mass="43941">MAAKPISRGWVNGLVDRFTGWRAGLPPSSSYTVHPIKILLAGNDDIQLVADLYQPTHDKPPAGTILMHTRGTFGSGGTLDPARTDAVDGPHVVAWMRAQTWYTGTFATLGASFLGYTQWALLDAEEPLEDMVAAIITVAPQDFSDIIWGTGALWLPTVDWARNTSMQETMSTAALGDQTPWLYEWMTRPDIANDPFWKPASHTRASETAKIPILLFSGWHDIAASNTLAAYQRLRDRGCTVALTVGPGNHLQSQSGENVMKETQDWLEKYLAKRTTGDPRPSPVRINVTGANEWRWLPSWPPPTKPMELFLATKGELSRTQASAKDKVQFTFDPRSPTPTMGGPLPLRRRQRQRLRACQARRRPQLHDRAAHRGRRSPRQAAHLPLPQHRQSAR</sequence>
<reference evidence="3" key="1">
    <citation type="submission" date="2020-05" db="EMBL/GenBank/DDBJ databases">
        <title>Mycena genomes resolve the evolution of fungal bioluminescence.</title>
        <authorList>
            <person name="Tsai I.J."/>
        </authorList>
    </citation>
    <scope>NUCLEOTIDE SEQUENCE</scope>
    <source>
        <strain evidence="3">160909Yilan</strain>
    </source>
</reference>
<dbReference type="OrthoDB" id="2911580at2759"/>
<dbReference type="Proteomes" id="UP000623467">
    <property type="component" value="Unassembled WGS sequence"/>
</dbReference>
<name>A0A8H6Z4C7_9AGAR</name>
<evidence type="ECO:0000313" key="4">
    <source>
        <dbReference type="Proteomes" id="UP000623467"/>
    </source>
</evidence>
<comment type="caution">
    <text evidence="3">The sequence shown here is derived from an EMBL/GenBank/DDBJ whole genome shotgun (WGS) entry which is preliminary data.</text>
</comment>
<dbReference type="AlphaFoldDB" id="A0A8H6Z4C7"/>
<dbReference type="GO" id="GO:0016787">
    <property type="term" value="F:hydrolase activity"/>
    <property type="evidence" value="ECO:0007669"/>
    <property type="project" value="InterPro"/>
</dbReference>
<feature type="domain" description="Xaa-Pro dipeptidyl-peptidase-like" evidence="2">
    <location>
        <begin position="65"/>
        <end position="252"/>
    </location>
</feature>
<dbReference type="SUPFAM" id="SSF53474">
    <property type="entry name" value="alpha/beta-Hydrolases"/>
    <property type="match status" value="1"/>
</dbReference>
<dbReference type="InterPro" id="IPR008979">
    <property type="entry name" value="Galactose-bd-like_sf"/>
</dbReference>
<evidence type="ECO:0000259" key="2">
    <source>
        <dbReference type="Pfam" id="PF02129"/>
    </source>
</evidence>
<feature type="compositionally biased region" description="Basic residues" evidence="1">
    <location>
        <begin position="347"/>
        <end position="364"/>
    </location>
</feature>
<keyword evidence="4" id="KW-1185">Reference proteome</keyword>
<dbReference type="InterPro" id="IPR000383">
    <property type="entry name" value="Xaa-Pro-like_dom"/>
</dbReference>
<gene>
    <name evidence="3" type="ORF">MSAN_00663800</name>
</gene>
<dbReference type="Gene3D" id="3.40.50.1820">
    <property type="entry name" value="alpha/beta hydrolase"/>
    <property type="match status" value="1"/>
</dbReference>
<dbReference type="Gene3D" id="2.60.120.260">
    <property type="entry name" value="Galactose-binding domain-like"/>
    <property type="match status" value="1"/>
</dbReference>